<evidence type="ECO:0000313" key="1">
    <source>
        <dbReference type="EMBL" id="MFD0788075.1"/>
    </source>
</evidence>
<keyword evidence="2" id="KW-1185">Reference proteome</keyword>
<organism evidence="1 2">
    <name type="scientific">Micromonospora azadirachtae</name>
    <dbReference type="NCBI Taxonomy" id="1970735"/>
    <lineage>
        <taxon>Bacteria</taxon>
        <taxon>Bacillati</taxon>
        <taxon>Actinomycetota</taxon>
        <taxon>Actinomycetes</taxon>
        <taxon>Micromonosporales</taxon>
        <taxon>Micromonosporaceae</taxon>
        <taxon>Micromonospora</taxon>
    </lineage>
</organism>
<accession>A0ABW3ABH6</accession>
<sequence length="62" mass="6662">VLSDAGGDAGMREPAERLWSLMSTYGGAPERTSLVTVPDVRHAPTVNAAVTEWFRRHLPSAA</sequence>
<gene>
    <name evidence="1" type="ORF">ACFQZ8_29545</name>
</gene>
<protein>
    <recommendedName>
        <fullName evidence="3">Alpha/beta hydrolase</fullName>
    </recommendedName>
</protein>
<reference evidence="2" key="1">
    <citation type="journal article" date="2019" name="Int. J. Syst. Evol. Microbiol.">
        <title>The Global Catalogue of Microorganisms (GCM) 10K type strain sequencing project: providing services to taxonomists for standard genome sequencing and annotation.</title>
        <authorList>
            <consortium name="The Broad Institute Genomics Platform"/>
            <consortium name="The Broad Institute Genome Sequencing Center for Infectious Disease"/>
            <person name="Wu L."/>
            <person name="Ma J."/>
        </authorList>
    </citation>
    <scope>NUCLEOTIDE SEQUENCE [LARGE SCALE GENOMIC DNA]</scope>
    <source>
        <strain evidence="2">JCM 32148</strain>
    </source>
</reference>
<evidence type="ECO:0008006" key="3">
    <source>
        <dbReference type="Google" id="ProtNLM"/>
    </source>
</evidence>
<comment type="caution">
    <text evidence="1">The sequence shown here is derived from an EMBL/GenBank/DDBJ whole genome shotgun (WGS) entry which is preliminary data.</text>
</comment>
<proteinExistence type="predicted"/>
<dbReference type="EMBL" id="JBHTHM010002478">
    <property type="protein sequence ID" value="MFD0788075.1"/>
    <property type="molecule type" value="Genomic_DNA"/>
</dbReference>
<name>A0ABW3ABH6_9ACTN</name>
<feature type="non-terminal residue" evidence="1">
    <location>
        <position position="1"/>
    </location>
</feature>
<evidence type="ECO:0000313" key="2">
    <source>
        <dbReference type="Proteomes" id="UP001597053"/>
    </source>
</evidence>
<dbReference type="Proteomes" id="UP001597053">
    <property type="component" value="Unassembled WGS sequence"/>
</dbReference>